<dbReference type="InterPro" id="IPR027417">
    <property type="entry name" value="P-loop_NTPase"/>
</dbReference>
<dbReference type="Gene3D" id="3.40.50.300">
    <property type="entry name" value="P-loop containing nucleotide triphosphate hydrolases"/>
    <property type="match status" value="1"/>
</dbReference>
<dbReference type="EMBL" id="KV441556">
    <property type="protein sequence ID" value="OAG02383.1"/>
    <property type="molecule type" value="Genomic_DNA"/>
</dbReference>
<dbReference type="Pfam" id="PF24883">
    <property type="entry name" value="NPHP3_N"/>
    <property type="match status" value="1"/>
</dbReference>
<dbReference type="STRING" id="1460663.A0A177C427"/>
<evidence type="ECO:0000313" key="5">
    <source>
        <dbReference type="Proteomes" id="UP000077069"/>
    </source>
</evidence>
<dbReference type="Pfam" id="PF24809">
    <property type="entry name" value="DUF7708"/>
    <property type="match status" value="1"/>
</dbReference>
<dbReference type="OrthoDB" id="7464126at2759"/>
<dbReference type="RefSeq" id="XP_018032748.1">
    <property type="nucleotide sequence ID" value="XM_018183192.1"/>
</dbReference>
<gene>
    <name evidence="4" type="ORF">CC84DRAFT_1220711</name>
</gene>
<reference evidence="4 5" key="1">
    <citation type="submission" date="2016-05" db="EMBL/GenBank/DDBJ databases">
        <title>Comparative analysis of secretome profiles of manganese(II)-oxidizing ascomycete fungi.</title>
        <authorList>
            <consortium name="DOE Joint Genome Institute"/>
            <person name="Zeiner C.A."/>
            <person name="Purvine S.O."/>
            <person name="Zink E.M."/>
            <person name="Wu S."/>
            <person name="Pasa-Tolic L."/>
            <person name="Chaput D.L."/>
            <person name="Haridas S."/>
            <person name="Grigoriev I.V."/>
            <person name="Santelli C.M."/>
            <person name="Hansel C.M."/>
        </authorList>
    </citation>
    <scope>NUCLEOTIDE SEQUENCE [LARGE SCALE GENOMIC DNA]</scope>
    <source>
        <strain evidence="4 5">AP3s5-JAC2a</strain>
    </source>
</reference>
<dbReference type="SUPFAM" id="SSF52540">
    <property type="entry name" value="P-loop containing nucleoside triphosphate hydrolases"/>
    <property type="match status" value="1"/>
</dbReference>
<evidence type="ECO:0000313" key="4">
    <source>
        <dbReference type="EMBL" id="OAG02383.1"/>
    </source>
</evidence>
<organism evidence="4 5">
    <name type="scientific">Paraphaeosphaeria sporulosa</name>
    <dbReference type="NCBI Taxonomy" id="1460663"/>
    <lineage>
        <taxon>Eukaryota</taxon>
        <taxon>Fungi</taxon>
        <taxon>Dikarya</taxon>
        <taxon>Ascomycota</taxon>
        <taxon>Pezizomycotina</taxon>
        <taxon>Dothideomycetes</taxon>
        <taxon>Pleosporomycetidae</taxon>
        <taxon>Pleosporales</taxon>
        <taxon>Massarineae</taxon>
        <taxon>Didymosphaeriaceae</taxon>
        <taxon>Paraphaeosphaeria</taxon>
    </lineage>
</organism>
<dbReference type="GeneID" id="28766678"/>
<evidence type="ECO:0008006" key="6">
    <source>
        <dbReference type="Google" id="ProtNLM"/>
    </source>
</evidence>
<dbReference type="Proteomes" id="UP000077069">
    <property type="component" value="Unassembled WGS sequence"/>
</dbReference>
<dbReference type="InParanoid" id="A0A177C427"/>
<dbReference type="PANTHER" id="PTHR10039">
    <property type="entry name" value="AMELOGENIN"/>
    <property type="match status" value="1"/>
</dbReference>
<keyword evidence="1" id="KW-0677">Repeat</keyword>
<dbReference type="AlphaFoldDB" id="A0A177C427"/>
<name>A0A177C427_9PLEO</name>
<evidence type="ECO:0000256" key="1">
    <source>
        <dbReference type="ARBA" id="ARBA00022737"/>
    </source>
</evidence>
<proteinExistence type="predicted"/>
<sequence>MAQPTMPRTNDLWAHAATELPDNVKRNINFNRPDKLNILTELHATAEKSRQKAIESRWKYTRKNGEVVIVRDVLGKIVRWVDTFKQVGDAAVQYDPGYASLPWAGIRFLLQVAVNDIVKYGSVVEDIARVAELICRFALTEELYLQGTSKEAKALELAVVKLYARTLVFLSTAKQYLEQGTAKRVAKSAFLSEMNLSSGLNDIQTAEKDVDRCITLVDRIDNTKNNAKLIDILARIDTPLRRMDDGLNNIHDDLQVSKRTKIIQWLSPEPYIQHHKQTMQGVLAGTGQWLLSDPIFKRWKDDSVSSILWLHGIPGSGKSKLVSVVIEDAVARYKAGNSPQPVFFYCSRNPAEPTRSQPQAILASLARQLSCLEPGKPLLAPSVNLYREKEAEGFASGSLQMDESLNLVLQLIAHYPLTTIVIDAMDECDPRKRHELLKALEKILQKSSSLVKIFVSSRKDQDIVLRLRNYPNLEIDSRRNGDDIARFVNDKVEELVEDGRLLPYSDSETEMKKLIVDKVIEGATGMYVEDHCHCDRVDPDM</sequence>
<protein>
    <recommendedName>
        <fullName evidence="6">NACHT domain-containing protein</fullName>
    </recommendedName>
</protein>
<evidence type="ECO:0000259" key="2">
    <source>
        <dbReference type="Pfam" id="PF24809"/>
    </source>
</evidence>
<dbReference type="InterPro" id="IPR056884">
    <property type="entry name" value="NPHP3-like_N"/>
</dbReference>
<dbReference type="InterPro" id="IPR056125">
    <property type="entry name" value="DUF7708"/>
</dbReference>
<keyword evidence="5" id="KW-1185">Reference proteome</keyword>
<accession>A0A177C427</accession>
<feature type="domain" description="DUF7708" evidence="2">
    <location>
        <begin position="74"/>
        <end position="213"/>
    </location>
</feature>
<feature type="domain" description="Nephrocystin 3-like N-terminal" evidence="3">
    <location>
        <begin position="285"/>
        <end position="458"/>
    </location>
</feature>
<evidence type="ECO:0000259" key="3">
    <source>
        <dbReference type="Pfam" id="PF24883"/>
    </source>
</evidence>